<proteinExistence type="predicted"/>
<dbReference type="PRINTS" id="PR00420">
    <property type="entry name" value="RNGMNOXGNASE"/>
</dbReference>
<protein>
    <submittedName>
        <fullName evidence="2">2-polyprenyl-6-methoxyphenol hydroxylase-like FAD-dependent oxidoreductase</fullName>
    </submittedName>
</protein>
<dbReference type="OrthoDB" id="3356051at2"/>
<dbReference type="RefSeq" id="WP_106178112.1">
    <property type="nucleotide sequence ID" value="NZ_PVNH01000003.1"/>
</dbReference>
<accession>A0A2T0LZH9</accession>
<dbReference type="Gene3D" id="3.30.9.10">
    <property type="entry name" value="D-Amino Acid Oxidase, subunit A, domain 2"/>
    <property type="match status" value="1"/>
</dbReference>
<dbReference type="Proteomes" id="UP000238362">
    <property type="component" value="Unassembled WGS sequence"/>
</dbReference>
<dbReference type="InterPro" id="IPR002938">
    <property type="entry name" value="FAD-bd"/>
</dbReference>
<dbReference type="Pfam" id="PF01494">
    <property type="entry name" value="FAD_binding_3"/>
    <property type="match status" value="1"/>
</dbReference>
<organism evidence="2 3">
    <name type="scientific">Prauserella shujinwangii</name>
    <dbReference type="NCBI Taxonomy" id="1453103"/>
    <lineage>
        <taxon>Bacteria</taxon>
        <taxon>Bacillati</taxon>
        <taxon>Actinomycetota</taxon>
        <taxon>Actinomycetes</taxon>
        <taxon>Pseudonocardiales</taxon>
        <taxon>Pseudonocardiaceae</taxon>
        <taxon>Prauserella</taxon>
    </lineage>
</organism>
<reference evidence="2 3" key="1">
    <citation type="submission" date="2018-03" db="EMBL/GenBank/DDBJ databases">
        <title>Genomic Encyclopedia of Type Strains, Phase III (KMG-III): the genomes of soil and plant-associated and newly described type strains.</title>
        <authorList>
            <person name="Whitman W."/>
        </authorList>
    </citation>
    <scope>NUCLEOTIDE SEQUENCE [LARGE SCALE GENOMIC DNA]</scope>
    <source>
        <strain evidence="2 3">CGMCC 4.7125</strain>
    </source>
</reference>
<comment type="caution">
    <text evidence="2">The sequence shown here is derived from an EMBL/GenBank/DDBJ whole genome shotgun (WGS) entry which is preliminary data.</text>
</comment>
<dbReference type="GO" id="GO:0071949">
    <property type="term" value="F:FAD binding"/>
    <property type="evidence" value="ECO:0007669"/>
    <property type="project" value="InterPro"/>
</dbReference>
<gene>
    <name evidence="2" type="ORF">B0I33_103499</name>
</gene>
<dbReference type="PANTHER" id="PTHR46865">
    <property type="entry name" value="OXIDOREDUCTASE-RELATED"/>
    <property type="match status" value="1"/>
</dbReference>
<evidence type="ECO:0000313" key="2">
    <source>
        <dbReference type="EMBL" id="PRX49462.1"/>
    </source>
</evidence>
<dbReference type="InterPro" id="IPR036188">
    <property type="entry name" value="FAD/NAD-bd_sf"/>
</dbReference>
<dbReference type="Gene3D" id="3.50.50.60">
    <property type="entry name" value="FAD/NAD(P)-binding domain"/>
    <property type="match status" value="1"/>
</dbReference>
<sequence>MRALICGAGIAGLALARTLGESGWDVVVVERSPEPRGGGYLIDFFGPGFDVAEATGLLPRLRELANPIQGVEYVDAYGRTTATLDYARFADAVGGRLLSLMRGDVELALYETVGDPVELRFGRTVDAVEQRPSGVVVTLSDGTREDVDLLVGADGVHSRVRELVFGPEREYFRYLGFHTAAYLIDDPGLRERLGGRFALTDSIDRQFGLYAVRGGGVTAFTVHRSADPELPDDPQRTLRECYGGFGWLVPDALAHCPRPPRLYYDQVAQIEMPTWSDGRVALVGDACQAVSLLAGQGASLAVTGAHLLATELGKGDDIPGALARYERRLLPLVREKQAAGRKTAEWFLPRSRARLLARRGLLRAMRVPGLRRALGGALAGRSFRAPHLGSAA</sequence>
<evidence type="ECO:0000313" key="3">
    <source>
        <dbReference type="Proteomes" id="UP000238362"/>
    </source>
</evidence>
<feature type="domain" description="FAD-binding" evidence="1">
    <location>
        <begin position="3"/>
        <end position="326"/>
    </location>
</feature>
<evidence type="ECO:0000259" key="1">
    <source>
        <dbReference type="Pfam" id="PF01494"/>
    </source>
</evidence>
<dbReference type="InterPro" id="IPR051704">
    <property type="entry name" value="FAD_aromatic-hydroxylase"/>
</dbReference>
<dbReference type="SUPFAM" id="SSF51905">
    <property type="entry name" value="FAD/NAD(P)-binding domain"/>
    <property type="match status" value="1"/>
</dbReference>
<dbReference type="EMBL" id="PVNH01000003">
    <property type="protein sequence ID" value="PRX49462.1"/>
    <property type="molecule type" value="Genomic_DNA"/>
</dbReference>
<dbReference type="PANTHER" id="PTHR46865:SF8">
    <property type="entry name" value="POSSIBLE OXIDOREDUCTASE"/>
    <property type="match status" value="1"/>
</dbReference>
<dbReference type="AlphaFoldDB" id="A0A2T0LZH9"/>
<keyword evidence="3" id="KW-1185">Reference proteome</keyword>
<name>A0A2T0LZH9_9PSEU</name>